<evidence type="ECO:0000256" key="2">
    <source>
        <dbReference type="ARBA" id="ARBA00009323"/>
    </source>
</evidence>
<keyword evidence="4" id="KW-0749">Sporulation</keyword>
<dbReference type="Pfam" id="PF04686">
    <property type="entry name" value="SsgA"/>
    <property type="match status" value="1"/>
</dbReference>
<evidence type="ECO:0000256" key="4">
    <source>
        <dbReference type="ARBA" id="ARBA00022969"/>
    </source>
</evidence>
<dbReference type="RefSeq" id="WP_061915484.1">
    <property type="nucleotide sequence ID" value="NZ_KQ948851.1"/>
</dbReference>
<gene>
    <name evidence="7" type="ORF">AQJ66_02105</name>
</gene>
<accession>A0A101TCS7</accession>
<dbReference type="GO" id="GO:0000917">
    <property type="term" value="P:division septum assembly"/>
    <property type="evidence" value="ECO:0007669"/>
    <property type="project" value="UniProtKB-KW"/>
</dbReference>
<organism evidence="7 8">
    <name type="scientific">Streptomyces bungoensis</name>
    <dbReference type="NCBI Taxonomy" id="285568"/>
    <lineage>
        <taxon>Bacteria</taxon>
        <taxon>Bacillati</taxon>
        <taxon>Actinomycetota</taxon>
        <taxon>Actinomycetes</taxon>
        <taxon>Kitasatosporales</taxon>
        <taxon>Streptomycetaceae</taxon>
        <taxon>Streptomyces</taxon>
    </lineage>
</organism>
<evidence type="ECO:0000256" key="3">
    <source>
        <dbReference type="ARBA" id="ARBA00022618"/>
    </source>
</evidence>
<comment type="caution">
    <text evidence="7">The sequence shown here is derived from an EMBL/GenBank/DDBJ whole genome shotgun (WGS) entry which is preliminary data.</text>
</comment>
<dbReference type="Gene3D" id="2.30.31.20">
    <property type="entry name" value="Sporulation-specific cell division protein SsgB"/>
    <property type="match status" value="1"/>
</dbReference>
<dbReference type="STRING" id="285568.AQJ66_02105"/>
<evidence type="ECO:0000313" key="8">
    <source>
        <dbReference type="Proteomes" id="UP000053024"/>
    </source>
</evidence>
<evidence type="ECO:0008006" key="9">
    <source>
        <dbReference type="Google" id="ProtNLM"/>
    </source>
</evidence>
<dbReference type="InterPro" id="IPR038658">
    <property type="entry name" value="SsgB_sf"/>
</dbReference>
<dbReference type="OrthoDB" id="3853096at2"/>
<protein>
    <recommendedName>
        <fullName evidence="9">Sporulation protein SsgA</fullName>
    </recommendedName>
</protein>
<dbReference type="AlphaFoldDB" id="A0A101TCS7"/>
<proteinExistence type="inferred from homology"/>
<reference evidence="7 8" key="1">
    <citation type="submission" date="2015-10" db="EMBL/GenBank/DDBJ databases">
        <title>Draft genome sequence of Streptomyces bungoensis DSM 41781, type strain for the species Streptomyces bungoensis.</title>
        <authorList>
            <person name="Ruckert C."/>
            <person name="Winkler A."/>
            <person name="Kalinowski J."/>
            <person name="Kampfer P."/>
            <person name="Glaeser S."/>
        </authorList>
    </citation>
    <scope>NUCLEOTIDE SEQUENCE [LARGE SCALE GENOMIC DNA]</scope>
    <source>
        <strain evidence="7 8">DSM 41781</strain>
    </source>
</reference>
<keyword evidence="5" id="KW-0717">Septation</keyword>
<evidence type="ECO:0000256" key="6">
    <source>
        <dbReference type="ARBA" id="ARBA00023306"/>
    </source>
</evidence>
<evidence type="ECO:0000313" key="7">
    <source>
        <dbReference type="EMBL" id="KUN89884.1"/>
    </source>
</evidence>
<keyword evidence="6" id="KW-0131">Cell cycle</keyword>
<comment type="similarity">
    <text evidence="2">Belongs to the SsgA family.</text>
</comment>
<evidence type="ECO:0000256" key="5">
    <source>
        <dbReference type="ARBA" id="ARBA00023210"/>
    </source>
</evidence>
<keyword evidence="8" id="KW-1185">Reference proteome</keyword>
<name>A0A101TCS7_9ACTN</name>
<comment type="subcellular location">
    <subcellularLocation>
        <location evidence="1">Cell septum</location>
    </subcellularLocation>
</comment>
<dbReference type="GO" id="GO:0030435">
    <property type="term" value="P:sporulation resulting in formation of a cellular spore"/>
    <property type="evidence" value="ECO:0007669"/>
    <property type="project" value="UniProtKB-KW"/>
</dbReference>
<evidence type="ECO:0000256" key="1">
    <source>
        <dbReference type="ARBA" id="ARBA00004431"/>
    </source>
</evidence>
<dbReference type="GO" id="GO:0030428">
    <property type="term" value="C:cell septum"/>
    <property type="evidence" value="ECO:0007669"/>
    <property type="project" value="UniProtKB-SubCell"/>
</dbReference>
<dbReference type="InterPro" id="IPR006776">
    <property type="entry name" value="SsgB"/>
</dbReference>
<dbReference type="EMBL" id="LMWX01000003">
    <property type="protein sequence ID" value="KUN89884.1"/>
    <property type="molecule type" value="Genomic_DNA"/>
</dbReference>
<sequence>MKKSLKAVERRVAVQLVVSHAYSLPLCVRLRYKPADPYVVRAAFFVDCDEPVEWVLGRDLLAGGLEGSAGHADVRIWSAAGRGDESIYIALGSSAGTALLEVPVQDVSSFLEDTEALVPRGTESGLIDWDAELAHLLPQG</sequence>
<keyword evidence="3" id="KW-0132">Cell division</keyword>
<dbReference type="Proteomes" id="UP000053024">
    <property type="component" value="Unassembled WGS sequence"/>
</dbReference>